<evidence type="ECO:0000313" key="1">
    <source>
        <dbReference type="EMBL" id="CAD0281781.1"/>
    </source>
</evidence>
<keyword evidence="2" id="KW-1185">Reference proteome</keyword>
<reference evidence="1" key="1">
    <citation type="submission" date="2020-07" db="EMBL/GenBank/DDBJ databases">
        <authorList>
            <person name="Ladero V."/>
        </authorList>
    </citation>
    <scope>NUCLEOTIDE SEQUENCE</scope>
</reference>
<name>A0ACA9ASG9_9CAUD</name>
<comment type="caution">
    <text evidence="1">The sequence shown here is derived from an EMBL/GenBank/DDBJ whole genome shotgun (WGS) entry which is preliminary data.</text>
</comment>
<evidence type="ECO:0000313" key="2">
    <source>
        <dbReference type="Proteomes" id="UP000523747"/>
    </source>
</evidence>
<dbReference type="EMBL" id="CAJCJZ010000002">
    <property type="protein sequence ID" value="CAD0281781.1"/>
    <property type="molecule type" value="Genomic_DNA"/>
</dbReference>
<accession>A0ACA9ASG9</accession>
<protein>
    <submittedName>
        <fullName evidence="1">Uncharacterized protein</fullName>
    </submittedName>
</protein>
<organism evidence="1 2">
    <name type="scientific">Enterococcus phage vB_EfaS_140</name>
    <dbReference type="NCBI Taxonomy" id="2730536"/>
    <lineage>
        <taxon>Viruses</taxon>
        <taxon>Duplodnaviria</taxon>
        <taxon>Heunggongvirae</taxon>
        <taxon>Uroviricota</taxon>
        <taxon>Caudoviricetes</taxon>
        <taxon>Andrewesvirinae</taxon>
        <taxon>Vipetofemvirus</taxon>
        <taxon>Vipetofemvirus vv140</taxon>
    </lineage>
</organism>
<proteinExistence type="predicted"/>
<dbReference type="Proteomes" id="UP000523747">
    <property type="component" value="Unassembled WGS sequence"/>
</dbReference>
<sequence>MRHETFMIRAIDKVAKMIGCSEEDVFVVWSAKTLKNSKAIMSAKVKGAPLIEVTMDGTNGVIYFDAYKKTEQQKVFFVPK</sequence>